<organism evidence="1">
    <name type="scientific">marine metagenome</name>
    <dbReference type="NCBI Taxonomy" id="408172"/>
    <lineage>
        <taxon>unclassified sequences</taxon>
        <taxon>metagenomes</taxon>
        <taxon>ecological metagenomes</taxon>
    </lineage>
</organism>
<dbReference type="AlphaFoldDB" id="A0A381VWL6"/>
<protein>
    <submittedName>
        <fullName evidence="1">Uncharacterized protein</fullName>
    </submittedName>
</protein>
<sequence length="132" mass="14262">MEDHQAESGLPDPSDVDWDAELEQLPRDEIMVDIAYRSARRLVEQWYELRAGDAIGFDDMPPELGLEPDTKIGAIVVDAFAEAICAAIEVDHAELGEGQVAELTEAILGCLTQGVSIGLGAASDNVQVEEPR</sequence>
<name>A0A381VWL6_9ZZZZ</name>
<reference evidence="1" key="1">
    <citation type="submission" date="2018-05" db="EMBL/GenBank/DDBJ databases">
        <authorList>
            <person name="Lanie J.A."/>
            <person name="Ng W.-L."/>
            <person name="Kazmierczak K.M."/>
            <person name="Andrzejewski T.M."/>
            <person name="Davidsen T.M."/>
            <person name="Wayne K.J."/>
            <person name="Tettelin H."/>
            <person name="Glass J.I."/>
            <person name="Rusch D."/>
            <person name="Podicherti R."/>
            <person name="Tsui H.-C.T."/>
            <person name="Winkler M.E."/>
        </authorList>
    </citation>
    <scope>NUCLEOTIDE SEQUENCE</scope>
</reference>
<accession>A0A381VWL6</accession>
<evidence type="ECO:0000313" key="1">
    <source>
        <dbReference type="EMBL" id="SVA44645.1"/>
    </source>
</evidence>
<proteinExistence type="predicted"/>
<gene>
    <name evidence="1" type="ORF">METZ01_LOCUS97499</name>
</gene>
<dbReference type="EMBL" id="UINC01010000">
    <property type="protein sequence ID" value="SVA44645.1"/>
    <property type="molecule type" value="Genomic_DNA"/>
</dbReference>